<dbReference type="SUPFAM" id="SSF53850">
    <property type="entry name" value="Periplasmic binding protein-like II"/>
    <property type="match status" value="1"/>
</dbReference>
<dbReference type="InterPro" id="IPR030678">
    <property type="entry name" value="Peptide/Ni-bd"/>
</dbReference>
<dbReference type="Pfam" id="PF00496">
    <property type="entry name" value="SBP_bac_5"/>
    <property type="match status" value="1"/>
</dbReference>
<comment type="caution">
    <text evidence="3">The sequence shown here is derived from an EMBL/GenBank/DDBJ whole genome shotgun (WGS) entry which is preliminary data.</text>
</comment>
<dbReference type="Gene3D" id="3.40.190.10">
    <property type="entry name" value="Periplasmic binding protein-like II"/>
    <property type="match status" value="1"/>
</dbReference>
<dbReference type="Proteomes" id="UP001235712">
    <property type="component" value="Unassembled WGS sequence"/>
</dbReference>
<dbReference type="EMBL" id="JAUSQZ010000001">
    <property type="protein sequence ID" value="MDP9828907.1"/>
    <property type="molecule type" value="Genomic_DNA"/>
</dbReference>
<sequence length="568" mass="60788">MKRSTPRTALGLVMASALALSACSGGSAGGSTSGAGGSSETPRKGGTVQVLQNADFSYLDPTRGWDGGVNSFYRLVYRTLVTKAANDASDPNAMVPDLAESLGKVSDDGKTWTYTLKEGVKFDTGAAITSKDVKFGISRSWDPEIGIGSPYLKQVIDAPKDYEGPYRSGDLDTIETPDDRTIVFHLKEAFPEFDAVLSMPSGTPFPEGTGKGDEFINDIVASGPYDLEKFTPGSVIQLKRNPEWDASTDEQRKAYPDNWTFTIGIDGATIDERLIAQQGSDINSMTSAPSIQTATIARIQTPALQQRLVKNPSTCLTYMGLNTTKKPLNDVKVRQAIEYAVDKSSVLNAAGGTQFATVANTIIPSTVSGHKDFDLYPSEGGKGDVEKAKALLAEAGQDGGFELTLDIRANPVMQRQGEAIQQALQKVGIDVKLNVIDVSTYYETIGTPSQQHDAAITGWCPDWNSSASTFLPPLFDGRNIYDKGNSNLAQLDDQAVNDAIDAGKKLTDIDAANTAWGALDEQIMQLAPVVPLNVENRLYLPGENLGGFITPSGDIDYTIIGLKDPSRG</sequence>
<name>A0ABT9P880_9ACTN</name>
<evidence type="ECO:0000313" key="4">
    <source>
        <dbReference type="Proteomes" id="UP001235712"/>
    </source>
</evidence>
<dbReference type="PANTHER" id="PTHR30290:SF83">
    <property type="entry name" value="ABC TRANSPORTER SUBSTRATE-BINDING PROTEIN"/>
    <property type="match status" value="1"/>
</dbReference>
<dbReference type="PROSITE" id="PS51257">
    <property type="entry name" value="PROKAR_LIPOPROTEIN"/>
    <property type="match status" value="1"/>
</dbReference>
<dbReference type="RefSeq" id="WP_307246580.1">
    <property type="nucleotide sequence ID" value="NZ_JAUSQZ010000001.1"/>
</dbReference>
<proteinExistence type="predicted"/>
<dbReference type="PIRSF" id="PIRSF002741">
    <property type="entry name" value="MppA"/>
    <property type="match status" value="1"/>
</dbReference>
<dbReference type="InterPro" id="IPR039424">
    <property type="entry name" value="SBP_5"/>
</dbReference>
<feature type="domain" description="Solute-binding protein family 5" evidence="2">
    <location>
        <begin position="94"/>
        <end position="480"/>
    </location>
</feature>
<accession>A0ABT9P880</accession>
<feature type="chain" id="PRO_5045959658" evidence="1">
    <location>
        <begin position="23"/>
        <end position="568"/>
    </location>
</feature>
<reference evidence="3 4" key="1">
    <citation type="submission" date="2023-07" db="EMBL/GenBank/DDBJ databases">
        <title>Sequencing the genomes of 1000 actinobacteria strains.</title>
        <authorList>
            <person name="Klenk H.-P."/>
        </authorList>
    </citation>
    <scope>NUCLEOTIDE SEQUENCE [LARGE SCALE GENOMIC DNA]</scope>
    <source>
        <strain evidence="3 4">DSM 44388</strain>
    </source>
</reference>
<evidence type="ECO:0000259" key="2">
    <source>
        <dbReference type="Pfam" id="PF00496"/>
    </source>
</evidence>
<keyword evidence="1" id="KW-0732">Signal</keyword>
<protein>
    <submittedName>
        <fullName evidence="3">Peptide/nickel transport system substrate-binding protein</fullName>
    </submittedName>
</protein>
<keyword evidence="4" id="KW-1185">Reference proteome</keyword>
<dbReference type="CDD" id="cd08506">
    <property type="entry name" value="PBP2_clavulanate_OppA2"/>
    <property type="match status" value="1"/>
</dbReference>
<organism evidence="3 4">
    <name type="scientific">Kineosporia succinea</name>
    <dbReference type="NCBI Taxonomy" id="84632"/>
    <lineage>
        <taxon>Bacteria</taxon>
        <taxon>Bacillati</taxon>
        <taxon>Actinomycetota</taxon>
        <taxon>Actinomycetes</taxon>
        <taxon>Kineosporiales</taxon>
        <taxon>Kineosporiaceae</taxon>
        <taxon>Kineosporia</taxon>
    </lineage>
</organism>
<dbReference type="PANTHER" id="PTHR30290">
    <property type="entry name" value="PERIPLASMIC BINDING COMPONENT OF ABC TRANSPORTER"/>
    <property type="match status" value="1"/>
</dbReference>
<dbReference type="Gene3D" id="3.10.105.10">
    <property type="entry name" value="Dipeptide-binding Protein, Domain 3"/>
    <property type="match status" value="1"/>
</dbReference>
<evidence type="ECO:0000256" key="1">
    <source>
        <dbReference type="SAM" id="SignalP"/>
    </source>
</evidence>
<feature type="signal peptide" evidence="1">
    <location>
        <begin position="1"/>
        <end position="22"/>
    </location>
</feature>
<gene>
    <name evidence="3" type="ORF">J2S57_004656</name>
</gene>
<dbReference type="InterPro" id="IPR000914">
    <property type="entry name" value="SBP_5_dom"/>
</dbReference>
<evidence type="ECO:0000313" key="3">
    <source>
        <dbReference type="EMBL" id="MDP9828907.1"/>
    </source>
</evidence>